<protein>
    <submittedName>
        <fullName evidence="2">Uncharacterized protein</fullName>
    </submittedName>
</protein>
<dbReference type="OrthoDB" id="10669070at2759"/>
<reference evidence="2" key="1">
    <citation type="journal article" date="2020" name="Stud. Mycol.">
        <title>101 Dothideomycetes genomes: a test case for predicting lifestyles and emergence of pathogens.</title>
        <authorList>
            <person name="Haridas S."/>
            <person name="Albert R."/>
            <person name="Binder M."/>
            <person name="Bloem J."/>
            <person name="Labutti K."/>
            <person name="Salamov A."/>
            <person name="Andreopoulos B."/>
            <person name="Baker S."/>
            <person name="Barry K."/>
            <person name="Bills G."/>
            <person name="Bluhm B."/>
            <person name="Cannon C."/>
            <person name="Castanera R."/>
            <person name="Culley D."/>
            <person name="Daum C."/>
            <person name="Ezra D."/>
            <person name="Gonzalez J."/>
            <person name="Henrissat B."/>
            <person name="Kuo A."/>
            <person name="Liang C."/>
            <person name="Lipzen A."/>
            <person name="Lutzoni F."/>
            <person name="Magnuson J."/>
            <person name="Mondo S."/>
            <person name="Nolan M."/>
            <person name="Ohm R."/>
            <person name="Pangilinan J."/>
            <person name="Park H.-J."/>
            <person name="Ramirez L."/>
            <person name="Alfaro M."/>
            <person name="Sun H."/>
            <person name="Tritt A."/>
            <person name="Yoshinaga Y."/>
            <person name="Zwiers L.-H."/>
            <person name="Turgeon B."/>
            <person name="Goodwin S."/>
            <person name="Spatafora J."/>
            <person name="Crous P."/>
            <person name="Grigoriev I."/>
        </authorList>
    </citation>
    <scope>NUCLEOTIDE SEQUENCE</scope>
    <source>
        <strain evidence="2">CBS 627.86</strain>
    </source>
</reference>
<organism evidence="2 3">
    <name type="scientific">Lophiotrema nucula</name>
    <dbReference type="NCBI Taxonomy" id="690887"/>
    <lineage>
        <taxon>Eukaryota</taxon>
        <taxon>Fungi</taxon>
        <taxon>Dikarya</taxon>
        <taxon>Ascomycota</taxon>
        <taxon>Pezizomycotina</taxon>
        <taxon>Dothideomycetes</taxon>
        <taxon>Pleosporomycetidae</taxon>
        <taxon>Pleosporales</taxon>
        <taxon>Lophiotremataceae</taxon>
        <taxon>Lophiotrema</taxon>
    </lineage>
</organism>
<feature type="region of interest" description="Disordered" evidence="1">
    <location>
        <begin position="223"/>
        <end position="281"/>
    </location>
</feature>
<gene>
    <name evidence="2" type="ORF">BDV96DRAFT_640536</name>
</gene>
<accession>A0A6A5ZQK4</accession>
<feature type="compositionally biased region" description="Polar residues" evidence="1">
    <location>
        <begin position="258"/>
        <end position="278"/>
    </location>
</feature>
<name>A0A6A5ZQK4_9PLEO</name>
<evidence type="ECO:0000313" key="2">
    <source>
        <dbReference type="EMBL" id="KAF2121133.1"/>
    </source>
</evidence>
<proteinExistence type="predicted"/>
<feature type="compositionally biased region" description="Polar residues" evidence="1">
    <location>
        <begin position="308"/>
        <end position="317"/>
    </location>
</feature>
<feature type="compositionally biased region" description="Low complexity" evidence="1">
    <location>
        <begin position="298"/>
        <end position="307"/>
    </location>
</feature>
<dbReference type="AlphaFoldDB" id="A0A6A5ZQK4"/>
<keyword evidence="3" id="KW-1185">Reference proteome</keyword>
<evidence type="ECO:0000256" key="1">
    <source>
        <dbReference type="SAM" id="MobiDB-lite"/>
    </source>
</evidence>
<dbReference type="Proteomes" id="UP000799770">
    <property type="component" value="Unassembled WGS sequence"/>
</dbReference>
<evidence type="ECO:0000313" key="3">
    <source>
        <dbReference type="Proteomes" id="UP000799770"/>
    </source>
</evidence>
<dbReference type="EMBL" id="ML977312">
    <property type="protein sequence ID" value="KAF2121133.1"/>
    <property type="molecule type" value="Genomic_DNA"/>
</dbReference>
<sequence length="414" mass="47226">MPYIVLPSRRYRTFRVPVWYHLDSTSTLDIAIVADARQWGWQVEAVDDALIDNPRRSKGAKERWQDVRMQVKRPKQIFDIWMKEHGRRILEADVEKGGKRTSVWRGRRVVDWLYQRGERVPSPGPWSVAEREGGGGRVRDSWESPLRVREEYDFGGLADQDPWEGSSRERFDGREEEALGHLWEGQEPFARPLGLGTLCGWCRPEPGEECPLGHLCPRVSPERGHPFADGGHSTQRSQGSSGPGSHHAVGDLIDLDTPTPSISPIASRYSQTSQTSRASRIPEVSPFSDLFRSSRSSSVYSQQSIQSAPSYATGNVRSYSFSDSDSEDDHATTDRCNSLQFPQSHFPYGPVNTSIDRFSEPTGRFRWRWSKEARLERAIARQEKRAEEREIRLRGHSTRKLGTVKRLLSIRWPA</sequence>
<feature type="region of interest" description="Disordered" evidence="1">
    <location>
        <begin position="298"/>
        <end position="333"/>
    </location>
</feature>